<evidence type="ECO:0000313" key="2">
    <source>
        <dbReference type="EMBL" id="MFC0842468.1"/>
    </source>
</evidence>
<dbReference type="SUPFAM" id="SSF53850">
    <property type="entry name" value="Periplasmic binding protein-like II"/>
    <property type="match status" value="1"/>
</dbReference>
<protein>
    <submittedName>
        <fullName evidence="2">ABC transporter substrate-binding protein</fullName>
    </submittedName>
</protein>
<dbReference type="Gene3D" id="3.40.190.10">
    <property type="entry name" value="Periplasmic binding protein-like II"/>
    <property type="match status" value="1"/>
</dbReference>
<feature type="domain" description="Solute-binding protein family 5" evidence="1">
    <location>
        <begin position="83"/>
        <end position="407"/>
    </location>
</feature>
<name>A0ABV6TAK3_9ACTN</name>
<dbReference type="Proteomes" id="UP001589887">
    <property type="component" value="Unassembled WGS sequence"/>
</dbReference>
<accession>A0ABV6TAK3</accession>
<dbReference type="InterPro" id="IPR039424">
    <property type="entry name" value="SBP_5"/>
</dbReference>
<dbReference type="Gene3D" id="3.10.105.10">
    <property type="entry name" value="Dipeptide-binding Protein, Domain 3"/>
    <property type="match status" value="1"/>
</dbReference>
<dbReference type="CDD" id="cd00995">
    <property type="entry name" value="PBP2_NikA_DppA_OppA_like"/>
    <property type="match status" value="1"/>
</dbReference>
<organism evidence="2 3">
    <name type="scientific">Streptomyces noboritoensis</name>
    <dbReference type="NCBI Taxonomy" id="67337"/>
    <lineage>
        <taxon>Bacteria</taxon>
        <taxon>Bacillati</taxon>
        <taxon>Actinomycetota</taxon>
        <taxon>Actinomycetes</taxon>
        <taxon>Kitasatosporales</taxon>
        <taxon>Streptomycetaceae</taxon>
        <taxon>Streptomyces</taxon>
    </lineage>
</organism>
<dbReference type="InterPro" id="IPR030678">
    <property type="entry name" value="Peptide/Ni-bd"/>
</dbReference>
<dbReference type="Gene3D" id="3.90.76.10">
    <property type="entry name" value="Dipeptide-binding Protein, Domain 1"/>
    <property type="match status" value="1"/>
</dbReference>
<dbReference type="PROSITE" id="PS51257">
    <property type="entry name" value="PROKAR_LIPOPROTEIN"/>
    <property type="match status" value="1"/>
</dbReference>
<dbReference type="PANTHER" id="PTHR30290:SF83">
    <property type="entry name" value="ABC TRANSPORTER SUBSTRATE-BINDING PROTEIN"/>
    <property type="match status" value="1"/>
</dbReference>
<dbReference type="PIRSF" id="PIRSF002741">
    <property type="entry name" value="MppA"/>
    <property type="match status" value="1"/>
</dbReference>
<dbReference type="EMBL" id="JBHMQV010000001">
    <property type="protein sequence ID" value="MFC0842468.1"/>
    <property type="molecule type" value="Genomic_DNA"/>
</dbReference>
<evidence type="ECO:0000259" key="1">
    <source>
        <dbReference type="Pfam" id="PF00496"/>
    </source>
</evidence>
<reference evidence="2 3" key="1">
    <citation type="submission" date="2024-09" db="EMBL/GenBank/DDBJ databases">
        <authorList>
            <person name="Sun Q."/>
            <person name="Mori K."/>
        </authorList>
    </citation>
    <scope>NUCLEOTIDE SEQUENCE [LARGE SCALE GENOMIC DNA]</scope>
    <source>
        <strain evidence="2 3">JCM 4557</strain>
    </source>
</reference>
<dbReference type="InterPro" id="IPR000914">
    <property type="entry name" value="SBP_5_dom"/>
</dbReference>
<evidence type="ECO:0000313" key="3">
    <source>
        <dbReference type="Proteomes" id="UP001589887"/>
    </source>
</evidence>
<comment type="caution">
    <text evidence="2">The sequence shown here is derived from an EMBL/GenBank/DDBJ whole genome shotgun (WGS) entry which is preliminary data.</text>
</comment>
<keyword evidence="3" id="KW-1185">Reference proteome</keyword>
<dbReference type="PANTHER" id="PTHR30290">
    <property type="entry name" value="PERIPLASMIC BINDING COMPONENT OF ABC TRANSPORTER"/>
    <property type="match status" value="1"/>
</dbReference>
<proteinExistence type="predicted"/>
<sequence length="541" mass="59119">MRSVARTSGLGAAVMVIALVLAACGGSEDGSGKERIVSASWGDPQKPLEPANTYETRGGAALDMIFRGLKKYDPRSGQARDCLAESITTTDQRNYTIRLRRGWTFSNGEPVTARSFVDAWNFGALGTNQQVGASFFSYIDGYDEVHPATGAPLARTLSGLAVRDDRTFTVRLSQKFSLWPDTLGSWAYFPLPRLFFTHHAQWLKQPVGNGPYRVTSYTRGELMRLRTWEGYPGPDKARNDGVDLRVYTDTHTAYTDLLAGNVDVVHDIPAVDLKNARQDLGPRFVNQPAGVLVTLGFPMYDPRWAGPDSVNLRRGISMAVNRASITDRIFHQTRVPATDWTTPVLGGTGGHQTGLCGTACAYDPAEARKLIAAGGGLPGGQMKITYNADVSTNREWVDAVCNSINNALDDSHACIGQPVPTFAQYRDRITNRSVTQPFSYAGQMDYPLIQDFLQPNYYTGGAANDTGFHQPRFDELVDRANAAATPAQAVSTFQEAERILSQQMPSVPLWYQNGTAGYSPHLSHVSLTPFGVPDYSQVTVS</sequence>
<dbReference type="RefSeq" id="WP_394316318.1">
    <property type="nucleotide sequence ID" value="NZ_JBHMQV010000001.1"/>
</dbReference>
<dbReference type="Pfam" id="PF00496">
    <property type="entry name" value="SBP_bac_5"/>
    <property type="match status" value="1"/>
</dbReference>
<gene>
    <name evidence="2" type="ORF">ACFH04_01785</name>
</gene>